<dbReference type="Gene3D" id="3.30.70.1820">
    <property type="entry name" value="L1 transposable element, RRM domain"/>
    <property type="match status" value="1"/>
</dbReference>
<comment type="caution">
    <text evidence="1">The sequence shown here is derived from an EMBL/GenBank/DDBJ whole genome shotgun (WGS) entry which is preliminary data.</text>
</comment>
<dbReference type="AlphaFoldDB" id="A0AAV7NLP8"/>
<reference evidence="1" key="1">
    <citation type="journal article" date="2022" name="bioRxiv">
        <title>Sequencing and chromosome-scale assembly of the giantPleurodeles waltlgenome.</title>
        <authorList>
            <person name="Brown T."/>
            <person name="Elewa A."/>
            <person name="Iarovenko S."/>
            <person name="Subramanian E."/>
            <person name="Araus A.J."/>
            <person name="Petzold A."/>
            <person name="Susuki M."/>
            <person name="Suzuki K.-i.T."/>
            <person name="Hayashi T."/>
            <person name="Toyoda A."/>
            <person name="Oliveira C."/>
            <person name="Osipova E."/>
            <person name="Leigh N.D."/>
            <person name="Simon A."/>
            <person name="Yun M.H."/>
        </authorList>
    </citation>
    <scope>NUCLEOTIDE SEQUENCE</scope>
    <source>
        <strain evidence="1">20211129_DDA</strain>
        <tissue evidence="1">Liver</tissue>
    </source>
</reference>
<name>A0AAV7NLP8_PLEWA</name>
<dbReference type="InterPro" id="IPR004244">
    <property type="entry name" value="Transposase_22"/>
</dbReference>
<proteinExistence type="predicted"/>
<protein>
    <submittedName>
        <fullName evidence="1">Uncharacterized protein</fullName>
    </submittedName>
</protein>
<dbReference type="EMBL" id="JANPWB010000012">
    <property type="protein sequence ID" value="KAJ1116034.1"/>
    <property type="molecule type" value="Genomic_DNA"/>
</dbReference>
<organism evidence="1 2">
    <name type="scientific">Pleurodeles waltl</name>
    <name type="common">Iberian ribbed newt</name>
    <dbReference type="NCBI Taxonomy" id="8319"/>
    <lineage>
        <taxon>Eukaryota</taxon>
        <taxon>Metazoa</taxon>
        <taxon>Chordata</taxon>
        <taxon>Craniata</taxon>
        <taxon>Vertebrata</taxon>
        <taxon>Euteleostomi</taxon>
        <taxon>Amphibia</taxon>
        <taxon>Batrachia</taxon>
        <taxon>Caudata</taxon>
        <taxon>Salamandroidea</taxon>
        <taxon>Salamandridae</taxon>
        <taxon>Pleurodelinae</taxon>
        <taxon>Pleurodeles</taxon>
    </lineage>
</organism>
<gene>
    <name evidence="1" type="ORF">NDU88_004253</name>
</gene>
<dbReference type="Proteomes" id="UP001066276">
    <property type="component" value="Chromosome 8"/>
</dbReference>
<evidence type="ECO:0000313" key="1">
    <source>
        <dbReference type="EMBL" id="KAJ1116034.1"/>
    </source>
</evidence>
<dbReference type="PANTHER" id="PTHR11505">
    <property type="entry name" value="L1 TRANSPOSABLE ELEMENT-RELATED"/>
    <property type="match status" value="1"/>
</dbReference>
<evidence type="ECO:0000313" key="2">
    <source>
        <dbReference type="Proteomes" id="UP001066276"/>
    </source>
</evidence>
<keyword evidence="2" id="KW-1185">Reference proteome</keyword>
<accession>A0AAV7NLP8</accession>
<sequence length="141" mass="15741">METQLGILAADVSIIRDEHCNLVDRVQTTEKTMATLEPGLAEQTSVMTQLCKQVELLQECVEDAEGRAHRNNVRIIGMPEGMEGAQTTHFIEEWLCTVVSPTGLSTLCTMGRVHRVPTRKQVPGAPLRPIVAKHFNHRDRD</sequence>